<dbReference type="InterPro" id="IPR002575">
    <property type="entry name" value="Aminoglycoside_PTrfase"/>
</dbReference>
<protein>
    <recommendedName>
        <fullName evidence="1">Aminoglycoside phosphotransferase domain-containing protein</fullName>
    </recommendedName>
</protein>
<dbReference type="Pfam" id="PF01636">
    <property type="entry name" value="APH"/>
    <property type="match status" value="1"/>
</dbReference>
<dbReference type="Proteomes" id="UP000195991">
    <property type="component" value="Unassembled WGS sequence"/>
</dbReference>
<dbReference type="PANTHER" id="PTHR21310:SF15">
    <property type="entry name" value="AMINOGLYCOSIDE PHOSPHOTRANSFERASE DOMAIN-CONTAINING PROTEIN"/>
    <property type="match status" value="1"/>
</dbReference>
<dbReference type="EMBL" id="FMBI01000030">
    <property type="protein sequence ID" value="SCC38191.1"/>
    <property type="molecule type" value="Genomic_DNA"/>
</dbReference>
<dbReference type="SUPFAM" id="SSF56112">
    <property type="entry name" value="Protein kinase-like (PK-like)"/>
    <property type="match status" value="1"/>
</dbReference>
<dbReference type="InterPro" id="IPR011009">
    <property type="entry name" value="Kinase-like_dom_sf"/>
</dbReference>
<dbReference type="Gene3D" id="3.90.1200.10">
    <property type="match status" value="1"/>
</dbReference>
<evidence type="ECO:0000313" key="2">
    <source>
        <dbReference type="EMBL" id="SCC38191.1"/>
    </source>
</evidence>
<evidence type="ECO:0000313" key="3">
    <source>
        <dbReference type="Proteomes" id="UP000195991"/>
    </source>
</evidence>
<feature type="domain" description="Aminoglycoside phosphotransferase" evidence="1">
    <location>
        <begin position="51"/>
        <end position="226"/>
    </location>
</feature>
<organism evidence="2 3">
    <name type="scientific">Bacillus thuringiensis</name>
    <dbReference type="NCBI Taxonomy" id="1428"/>
    <lineage>
        <taxon>Bacteria</taxon>
        <taxon>Bacillati</taxon>
        <taxon>Bacillota</taxon>
        <taxon>Bacilli</taxon>
        <taxon>Bacillales</taxon>
        <taxon>Bacillaceae</taxon>
        <taxon>Bacillus</taxon>
        <taxon>Bacillus cereus group</taxon>
    </lineage>
</organism>
<name>A0A1C4E3T6_BACTU</name>
<dbReference type="AlphaFoldDB" id="A0A1C4E3T6"/>
<evidence type="ECO:0000259" key="1">
    <source>
        <dbReference type="Pfam" id="PF01636"/>
    </source>
</evidence>
<reference evidence="2 3" key="1">
    <citation type="submission" date="2016-08" db="EMBL/GenBank/DDBJ databases">
        <authorList>
            <person name="Seilhamer J.J."/>
        </authorList>
    </citation>
    <scope>NUCLEOTIDE SEQUENCE [LARGE SCALE GENOMIC DNA]</scope>
    <source>
        <strain evidence="2 3">IEBC_T61001</strain>
    </source>
</reference>
<dbReference type="PANTHER" id="PTHR21310">
    <property type="entry name" value="AMINOGLYCOSIDE PHOSPHOTRANSFERASE-RELATED-RELATED"/>
    <property type="match status" value="1"/>
</dbReference>
<accession>A0A1C4E3T6</accession>
<gene>
    <name evidence="2" type="ORF">BTT61001_02865</name>
</gene>
<dbReference type="InterPro" id="IPR051678">
    <property type="entry name" value="AGP_Transferase"/>
</dbReference>
<sequence>MQNWIEYKFGSGSSIRLAKGSYQKQCFIIESPTVRRYLWLDMNSEGKKICRQLNTISLLQQNNIPVPEVIEQGSLVLKNKKIEYILFSDLNGYSLGLVQDNIPKKQLNQLMFKMGSVLGSIHSIKVADKYGYMDNVIHEKWDHVLEVNLYLWLNSLSKYVNSLDLYHIEDYFQNKLTKLPVNRPVLVHGDYYPNNIIVSKNNDEWEIKGVIDFEWSLIGQAEYDFRVMEQFIFSNSEMRFLFYDGYKGHVSLNAISTYVLLYRLELLAISTMQLQKDAKELTKEVHSLLRSMQNSTTYN</sequence>
<proteinExistence type="predicted"/>